<sequence length="137" mass="13336">MNVAQRRWTGVRTCTTATPQAARSKGTSSTKPPTPCAALHDVEPVRSGNTLALLSSVEPAATAAAAVLTVRVVEAVACSALAATAAAAVARKAGPVAVLETFGAGMLGLPTPASAIVGIGAAAQTVAAGCPSFAVVD</sequence>
<comment type="caution">
    <text evidence="2">The sequence shown here is derived from an EMBL/GenBank/DDBJ whole genome shotgun (WGS) entry which is preliminary data.</text>
</comment>
<protein>
    <submittedName>
        <fullName evidence="2">Uncharacterized protein</fullName>
    </submittedName>
</protein>
<dbReference type="AlphaFoldDB" id="A0A813KKR0"/>
<evidence type="ECO:0000313" key="2">
    <source>
        <dbReference type="EMBL" id="CAE8710012.1"/>
    </source>
</evidence>
<name>A0A813KKR0_POLGL</name>
<gene>
    <name evidence="2" type="ORF">PGLA2088_LOCUS35741</name>
</gene>
<accession>A0A813KKR0</accession>
<dbReference type="EMBL" id="CAJNNW010031930">
    <property type="protein sequence ID" value="CAE8710012.1"/>
    <property type="molecule type" value="Genomic_DNA"/>
</dbReference>
<reference evidence="2" key="1">
    <citation type="submission" date="2021-02" db="EMBL/GenBank/DDBJ databases">
        <authorList>
            <person name="Dougan E. K."/>
            <person name="Rhodes N."/>
            <person name="Thang M."/>
            <person name="Chan C."/>
        </authorList>
    </citation>
    <scope>NUCLEOTIDE SEQUENCE</scope>
</reference>
<feature type="compositionally biased region" description="Polar residues" evidence="1">
    <location>
        <begin position="15"/>
        <end position="31"/>
    </location>
</feature>
<evidence type="ECO:0000313" key="3">
    <source>
        <dbReference type="Proteomes" id="UP000626109"/>
    </source>
</evidence>
<feature type="region of interest" description="Disordered" evidence="1">
    <location>
        <begin position="15"/>
        <end position="35"/>
    </location>
</feature>
<proteinExistence type="predicted"/>
<evidence type="ECO:0000256" key="1">
    <source>
        <dbReference type="SAM" id="MobiDB-lite"/>
    </source>
</evidence>
<dbReference type="Proteomes" id="UP000626109">
    <property type="component" value="Unassembled WGS sequence"/>
</dbReference>
<organism evidence="2 3">
    <name type="scientific">Polarella glacialis</name>
    <name type="common">Dinoflagellate</name>
    <dbReference type="NCBI Taxonomy" id="89957"/>
    <lineage>
        <taxon>Eukaryota</taxon>
        <taxon>Sar</taxon>
        <taxon>Alveolata</taxon>
        <taxon>Dinophyceae</taxon>
        <taxon>Suessiales</taxon>
        <taxon>Suessiaceae</taxon>
        <taxon>Polarella</taxon>
    </lineage>
</organism>